<evidence type="ECO:0000256" key="6">
    <source>
        <dbReference type="SAM" id="Phobius"/>
    </source>
</evidence>
<dbReference type="OrthoDB" id="9803065at2"/>
<evidence type="ECO:0000256" key="2">
    <source>
        <dbReference type="ARBA" id="ARBA00006143"/>
    </source>
</evidence>
<sequence>MQDLNVLFAFGAGLLSFLSPCTLPIYPAFMSYITGMSVEDLSNKKSVRKVTLLHSVFFLVGFSIIFLALGLSGSFIGSFFVQNKEFLRQIGAILIFFFGLVITGILNLDFLMTEKRIKFKRKPSGYLGTVLIGMGFAAGWTPCTGPILAAVIALGITNPSAGLFYMMWYVIGFSLPFILLTFFIGKIKWINKYSQRIMKIGGYLMLVMGVVLYFDWMTTIISFLTNYLFGGWTGF</sequence>
<dbReference type="PANTHER" id="PTHR31272:SF4">
    <property type="entry name" value="CYTOCHROME C-TYPE BIOGENESIS PROTEIN HI_1454-RELATED"/>
    <property type="match status" value="1"/>
</dbReference>
<dbReference type="PANTHER" id="PTHR31272">
    <property type="entry name" value="CYTOCHROME C-TYPE BIOGENESIS PROTEIN HI_1454-RELATED"/>
    <property type="match status" value="1"/>
</dbReference>
<dbReference type="GO" id="GO:0016020">
    <property type="term" value="C:membrane"/>
    <property type="evidence" value="ECO:0007669"/>
    <property type="project" value="UniProtKB-SubCell"/>
</dbReference>
<protein>
    <submittedName>
        <fullName evidence="8">Cytochrome c biogenesis protein CcdA</fullName>
    </submittedName>
</protein>
<keyword evidence="4 6" id="KW-1133">Transmembrane helix</keyword>
<feature type="transmembrane region" description="Helical" evidence="6">
    <location>
        <begin position="86"/>
        <end position="108"/>
    </location>
</feature>
<comment type="caution">
    <text evidence="8">The sequence shown here is derived from an EMBL/GenBank/DDBJ whole genome shotgun (WGS) entry which is preliminary data.</text>
</comment>
<accession>A0A7C8GWM0</accession>
<keyword evidence="3 6" id="KW-0812">Transmembrane</keyword>
<evidence type="ECO:0000259" key="7">
    <source>
        <dbReference type="Pfam" id="PF02683"/>
    </source>
</evidence>
<feature type="transmembrane region" description="Helical" evidence="6">
    <location>
        <begin position="162"/>
        <end position="183"/>
    </location>
</feature>
<reference evidence="8 9" key="1">
    <citation type="submission" date="2019-10" db="EMBL/GenBank/DDBJ databases">
        <title>Gracilibacillus sp. nov. isolated from rice seeds.</title>
        <authorList>
            <person name="He S."/>
        </authorList>
    </citation>
    <scope>NUCLEOTIDE SEQUENCE [LARGE SCALE GENOMIC DNA]</scope>
    <source>
        <strain evidence="8 9">TD8</strain>
    </source>
</reference>
<dbReference type="InterPro" id="IPR003834">
    <property type="entry name" value="Cyt_c_assmbl_TM_dom"/>
</dbReference>
<evidence type="ECO:0000256" key="4">
    <source>
        <dbReference type="ARBA" id="ARBA00022989"/>
    </source>
</evidence>
<dbReference type="Pfam" id="PF02683">
    <property type="entry name" value="DsbD_TM"/>
    <property type="match status" value="1"/>
</dbReference>
<dbReference type="AlphaFoldDB" id="A0A7C8GWM0"/>
<feature type="transmembrane region" description="Helical" evidence="6">
    <location>
        <begin position="50"/>
        <end position="80"/>
    </location>
</feature>
<dbReference type="RefSeq" id="WP_153401057.1">
    <property type="nucleotide sequence ID" value="NZ_ML762424.1"/>
</dbReference>
<dbReference type="Proteomes" id="UP000480246">
    <property type="component" value="Unassembled WGS sequence"/>
</dbReference>
<feature type="transmembrane region" description="Helical" evidence="6">
    <location>
        <begin position="6"/>
        <end position="29"/>
    </location>
</feature>
<organism evidence="8 9">
    <name type="scientific">Gracilibacillus oryzae</name>
    <dbReference type="NCBI Taxonomy" id="1672701"/>
    <lineage>
        <taxon>Bacteria</taxon>
        <taxon>Bacillati</taxon>
        <taxon>Bacillota</taxon>
        <taxon>Bacilli</taxon>
        <taxon>Bacillales</taxon>
        <taxon>Bacillaceae</taxon>
        <taxon>Gracilibacillus</taxon>
    </lineage>
</organism>
<feature type="transmembrane region" description="Helical" evidence="6">
    <location>
        <begin position="203"/>
        <end position="229"/>
    </location>
</feature>
<gene>
    <name evidence="8" type="ORF">F9U64_01745</name>
</gene>
<dbReference type="InterPro" id="IPR051790">
    <property type="entry name" value="Cytochrome_c-biogenesis_DsbD"/>
</dbReference>
<evidence type="ECO:0000256" key="5">
    <source>
        <dbReference type="ARBA" id="ARBA00023136"/>
    </source>
</evidence>
<name>A0A7C8GWM0_9BACI</name>
<dbReference type="GO" id="GO:0017004">
    <property type="term" value="P:cytochrome complex assembly"/>
    <property type="evidence" value="ECO:0007669"/>
    <property type="project" value="InterPro"/>
</dbReference>
<keyword evidence="5 6" id="KW-0472">Membrane</keyword>
<evidence type="ECO:0000313" key="8">
    <source>
        <dbReference type="EMBL" id="KAB8139139.1"/>
    </source>
</evidence>
<feature type="domain" description="Cytochrome C biogenesis protein transmembrane" evidence="7">
    <location>
        <begin position="6"/>
        <end position="212"/>
    </location>
</feature>
<proteinExistence type="inferred from homology"/>
<dbReference type="EMBL" id="WEID01000006">
    <property type="protein sequence ID" value="KAB8139139.1"/>
    <property type="molecule type" value="Genomic_DNA"/>
</dbReference>
<evidence type="ECO:0000256" key="1">
    <source>
        <dbReference type="ARBA" id="ARBA00004141"/>
    </source>
</evidence>
<comment type="subcellular location">
    <subcellularLocation>
        <location evidence="1">Membrane</location>
        <topology evidence="1">Multi-pass membrane protein</topology>
    </subcellularLocation>
</comment>
<evidence type="ECO:0000313" key="9">
    <source>
        <dbReference type="Proteomes" id="UP000480246"/>
    </source>
</evidence>
<keyword evidence="9" id="KW-1185">Reference proteome</keyword>
<evidence type="ECO:0000256" key="3">
    <source>
        <dbReference type="ARBA" id="ARBA00022692"/>
    </source>
</evidence>
<comment type="similarity">
    <text evidence="2">Belongs to the DsbD family.</text>
</comment>
<feature type="transmembrane region" description="Helical" evidence="6">
    <location>
        <begin position="129"/>
        <end position="156"/>
    </location>
</feature>